<gene>
    <name evidence="1" type="ORF">BDR25DRAFT_356845</name>
</gene>
<keyword evidence="2" id="KW-1185">Reference proteome</keyword>
<evidence type="ECO:0000313" key="1">
    <source>
        <dbReference type="EMBL" id="KAF2469077.1"/>
    </source>
</evidence>
<proteinExistence type="predicted"/>
<reference evidence="1" key="1">
    <citation type="journal article" date="2020" name="Stud. Mycol.">
        <title>101 Dothideomycetes genomes: a test case for predicting lifestyles and emergence of pathogens.</title>
        <authorList>
            <person name="Haridas S."/>
            <person name="Albert R."/>
            <person name="Binder M."/>
            <person name="Bloem J."/>
            <person name="Labutti K."/>
            <person name="Salamov A."/>
            <person name="Andreopoulos B."/>
            <person name="Baker S."/>
            <person name="Barry K."/>
            <person name="Bills G."/>
            <person name="Bluhm B."/>
            <person name="Cannon C."/>
            <person name="Castanera R."/>
            <person name="Culley D."/>
            <person name="Daum C."/>
            <person name="Ezra D."/>
            <person name="Gonzalez J."/>
            <person name="Henrissat B."/>
            <person name="Kuo A."/>
            <person name="Liang C."/>
            <person name="Lipzen A."/>
            <person name="Lutzoni F."/>
            <person name="Magnuson J."/>
            <person name="Mondo S."/>
            <person name="Nolan M."/>
            <person name="Ohm R."/>
            <person name="Pangilinan J."/>
            <person name="Park H.-J."/>
            <person name="Ramirez L."/>
            <person name="Alfaro M."/>
            <person name="Sun H."/>
            <person name="Tritt A."/>
            <person name="Yoshinaga Y."/>
            <person name="Zwiers L.-H."/>
            <person name="Turgeon B."/>
            <person name="Goodwin S."/>
            <person name="Spatafora J."/>
            <person name="Crous P."/>
            <person name="Grigoriev I."/>
        </authorList>
    </citation>
    <scope>NUCLEOTIDE SEQUENCE</scope>
    <source>
        <strain evidence="1">ATCC 200398</strain>
    </source>
</reference>
<dbReference type="EMBL" id="MU003513">
    <property type="protein sequence ID" value="KAF2469077.1"/>
    <property type="molecule type" value="Genomic_DNA"/>
</dbReference>
<comment type="caution">
    <text evidence="1">The sequence shown here is derived from an EMBL/GenBank/DDBJ whole genome shotgun (WGS) entry which is preliminary data.</text>
</comment>
<name>A0ACB6QS05_9PLEO</name>
<accession>A0ACB6QS05</accession>
<sequence length="154" mass="17315">MRQYHLESLQKDRGETSAGQIQCASRVMCPLLAPTFPPGDGCDAGSGQRRREQQFHLQVNIISEASITKEALWNFLTGYYAECWREVVLGVHVASVSFQAVLEWGYHLRGARSRTNKVVAKVWMTTEAKHGSKLQHQAYPSTLTSSSDHIIRLL</sequence>
<dbReference type="Proteomes" id="UP000799755">
    <property type="component" value="Unassembled WGS sequence"/>
</dbReference>
<evidence type="ECO:0000313" key="2">
    <source>
        <dbReference type="Proteomes" id="UP000799755"/>
    </source>
</evidence>
<protein>
    <submittedName>
        <fullName evidence="1">Uncharacterized protein</fullName>
    </submittedName>
</protein>
<organism evidence="1 2">
    <name type="scientific">Lindgomyces ingoldianus</name>
    <dbReference type="NCBI Taxonomy" id="673940"/>
    <lineage>
        <taxon>Eukaryota</taxon>
        <taxon>Fungi</taxon>
        <taxon>Dikarya</taxon>
        <taxon>Ascomycota</taxon>
        <taxon>Pezizomycotina</taxon>
        <taxon>Dothideomycetes</taxon>
        <taxon>Pleosporomycetidae</taxon>
        <taxon>Pleosporales</taxon>
        <taxon>Lindgomycetaceae</taxon>
        <taxon>Lindgomyces</taxon>
    </lineage>
</organism>